<dbReference type="OrthoDB" id="2789670at2759"/>
<dbReference type="InterPro" id="IPR002401">
    <property type="entry name" value="Cyt_P450_E_grp-I"/>
</dbReference>
<dbReference type="GO" id="GO:0005506">
    <property type="term" value="F:iron ion binding"/>
    <property type="evidence" value="ECO:0007669"/>
    <property type="project" value="InterPro"/>
</dbReference>
<dbReference type="CDD" id="cd11065">
    <property type="entry name" value="CYP64-like"/>
    <property type="match status" value="1"/>
</dbReference>
<feature type="binding site" description="axial binding residue" evidence="13">
    <location>
        <position position="441"/>
    </location>
    <ligand>
        <name>heme</name>
        <dbReference type="ChEBI" id="CHEBI:30413"/>
    </ligand>
    <ligandPart>
        <name>Fe</name>
        <dbReference type="ChEBI" id="CHEBI:18248"/>
    </ligandPart>
</feature>
<evidence type="ECO:0000256" key="6">
    <source>
        <dbReference type="ARBA" id="ARBA00022692"/>
    </source>
</evidence>
<organism evidence="15 16">
    <name type="scientific">Wolfiporia cocos (strain MD-104)</name>
    <name type="common">Brown rot fungus</name>
    <dbReference type="NCBI Taxonomy" id="742152"/>
    <lineage>
        <taxon>Eukaryota</taxon>
        <taxon>Fungi</taxon>
        <taxon>Dikarya</taxon>
        <taxon>Basidiomycota</taxon>
        <taxon>Agaricomycotina</taxon>
        <taxon>Agaricomycetes</taxon>
        <taxon>Polyporales</taxon>
        <taxon>Phaeolaceae</taxon>
        <taxon>Wolfiporia</taxon>
    </lineage>
</organism>
<comment type="subcellular location">
    <subcellularLocation>
        <location evidence="2">Membrane</location>
        <topology evidence="2">Single-pass membrane protein</topology>
    </subcellularLocation>
</comment>
<dbReference type="PROSITE" id="PS00086">
    <property type="entry name" value="CYTOCHROME_P450"/>
    <property type="match status" value="1"/>
</dbReference>
<sequence>MNQEVVASAVLAILLPFIWFLRISPQRPLNLPPGPKRLPLLGNILQLPSTRQEVTFGQWGRKYGDIVYARFFNTPAIIINSLSTAQDLLATRSKNYSDRPRFVYLDEMTEFRATFTEMSTTERFRKHRAWMRAAFGDKSALDKYRPLQLRALHALIAGLFATPERFEDHLKIYAGTLMMEITYGHAVTSTEDAFVDVADQALQGVVAYGPPGTTHIDFMPILKYVPSWIPGIRFRKEAERIRRLVRQMMDVPFALVRDQMASGSATPSLTASLLEEISGDGQLTKEAEGDIVELTGLIYAAGTETTTATLLTFLLAMVVYPDVLAKAQQEMDRVIGAERLPDLEDRDNLPYLECILKETYRWRVVNPLAIPHCSLSDDVYRGYDIPARSIIIPNLWYISHDPEMYPEPSRFYPERFEEKEDGRQAAVDPRTFVFGFGRRICPGRFLADIDVWLAMANIIATSHIGKAHDEAGKEIPPEVSFTSGFTSRPHEYRCDIKPRSTQALALVSQFTYRCY</sequence>
<dbReference type="AlphaFoldDB" id="A0A2H3JG12"/>
<evidence type="ECO:0000256" key="13">
    <source>
        <dbReference type="PIRSR" id="PIRSR602401-1"/>
    </source>
</evidence>
<comment type="pathway">
    <text evidence="3">Secondary metabolite biosynthesis.</text>
</comment>
<dbReference type="EMBL" id="KB467942">
    <property type="protein sequence ID" value="PCH38773.1"/>
    <property type="molecule type" value="Genomic_DNA"/>
</dbReference>
<gene>
    <name evidence="15" type="ORF">WOLCODRAFT_116043</name>
</gene>
<evidence type="ECO:0000256" key="4">
    <source>
        <dbReference type="ARBA" id="ARBA00010617"/>
    </source>
</evidence>
<keyword evidence="10 13" id="KW-0408">Iron</keyword>
<dbReference type="GO" id="GO:0004497">
    <property type="term" value="F:monooxygenase activity"/>
    <property type="evidence" value="ECO:0007669"/>
    <property type="project" value="UniProtKB-KW"/>
</dbReference>
<keyword evidence="9 14" id="KW-0560">Oxidoreductase</keyword>
<evidence type="ECO:0000256" key="7">
    <source>
        <dbReference type="ARBA" id="ARBA00022723"/>
    </source>
</evidence>
<proteinExistence type="inferred from homology"/>
<evidence type="ECO:0000256" key="8">
    <source>
        <dbReference type="ARBA" id="ARBA00022989"/>
    </source>
</evidence>
<dbReference type="InterPro" id="IPR050364">
    <property type="entry name" value="Cytochrome_P450_fung"/>
</dbReference>
<protein>
    <submittedName>
        <fullName evidence="15">Cytochrome P450</fullName>
    </submittedName>
</protein>
<dbReference type="PANTHER" id="PTHR46300:SF7">
    <property type="entry name" value="P450, PUTATIVE (EUROFUNG)-RELATED"/>
    <property type="match status" value="1"/>
</dbReference>
<keyword evidence="5 13" id="KW-0349">Heme</keyword>
<comment type="similarity">
    <text evidence="4 14">Belongs to the cytochrome P450 family.</text>
</comment>
<dbReference type="InterPro" id="IPR001128">
    <property type="entry name" value="Cyt_P450"/>
</dbReference>
<evidence type="ECO:0000256" key="2">
    <source>
        <dbReference type="ARBA" id="ARBA00004167"/>
    </source>
</evidence>
<dbReference type="SUPFAM" id="SSF48264">
    <property type="entry name" value="Cytochrome P450"/>
    <property type="match status" value="1"/>
</dbReference>
<dbReference type="InterPro" id="IPR017972">
    <property type="entry name" value="Cyt_P450_CS"/>
</dbReference>
<dbReference type="GO" id="GO:0020037">
    <property type="term" value="F:heme binding"/>
    <property type="evidence" value="ECO:0007669"/>
    <property type="project" value="InterPro"/>
</dbReference>
<keyword evidence="6" id="KW-0812">Transmembrane</keyword>
<evidence type="ECO:0000256" key="5">
    <source>
        <dbReference type="ARBA" id="ARBA00022617"/>
    </source>
</evidence>
<dbReference type="STRING" id="742152.A0A2H3JG12"/>
<dbReference type="GO" id="GO:0016705">
    <property type="term" value="F:oxidoreductase activity, acting on paired donors, with incorporation or reduction of molecular oxygen"/>
    <property type="evidence" value="ECO:0007669"/>
    <property type="project" value="InterPro"/>
</dbReference>
<dbReference type="OMA" id="IISRCVI"/>
<evidence type="ECO:0000256" key="12">
    <source>
        <dbReference type="ARBA" id="ARBA00023136"/>
    </source>
</evidence>
<evidence type="ECO:0000256" key="1">
    <source>
        <dbReference type="ARBA" id="ARBA00001971"/>
    </source>
</evidence>
<evidence type="ECO:0000256" key="10">
    <source>
        <dbReference type="ARBA" id="ARBA00023004"/>
    </source>
</evidence>
<keyword evidence="12" id="KW-0472">Membrane</keyword>
<dbReference type="Pfam" id="PF00067">
    <property type="entry name" value="p450"/>
    <property type="match status" value="1"/>
</dbReference>
<keyword evidence="7 13" id="KW-0479">Metal-binding</keyword>
<keyword evidence="16" id="KW-1185">Reference proteome</keyword>
<dbReference type="PRINTS" id="PR00463">
    <property type="entry name" value="EP450I"/>
</dbReference>
<dbReference type="Proteomes" id="UP000218811">
    <property type="component" value="Unassembled WGS sequence"/>
</dbReference>
<evidence type="ECO:0000313" key="16">
    <source>
        <dbReference type="Proteomes" id="UP000218811"/>
    </source>
</evidence>
<evidence type="ECO:0000256" key="3">
    <source>
        <dbReference type="ARBA" id="ARBA00005179"/>
    </source>
</evidence>
<accession>A0A2H3JG12</accession>
<keyword evidence="11 14" id="KW-0503">Monooxygenase</keyword>
<evidence type="ECO:0000256" key="11">
    <source>
        <dbReference type="ARBA" id="ARBA00023033"/>
    </source>
</evidence>
<evidence type="ECO:0000313" key="15">
    <source>
        <dbReference type="EMBL" id="PCH38773.1"/>
    </source>
</evidence>
<dbReference type="PANTHER" id="PTHR46300">
    <property type="entry name" value="P450, PUTATIVE (EUROFUNG)-RELATED-RELATED"/>
    <property type="match status" value="1"/>
</dbReference>
<dbReference type="InterPro" id="IPR036396">
    <property type="entry name" value="Cyt_P450_sf"/>
</dbReference>
<reference evidence="15 16" key="1">
    <citation type="journal article" date="2012" name="Science">
        <title>The Paleozoic origin of enzymatic lignin decomposition reconstructed from 31 fungal genomes.</title>
        <authorList>
            <person name="Floudas D."/>
            <person name="Binder M."/>
            <person name="Riley R."/>
            <person name="Barry K."/>
            <person name="Blanchette R.A."/>
            <person name="Henrissat B."/>
            <person name="Martinez A.T."/>
            <person name="Otillar R."/>
            <person name="Spatafora J.W."/>
            <person name="Yadav J.S."/>
            <person name="Aerts A."/>
            <person name="Benoit I."/>
            <person name="Boyd A."/>
            <person name="Carlson A."/>
            <person name="Copeland A."/>
            <person name="Coutinho P.M."/>
            <person name="de Vries R.P."/>
            <person name="Ferreira P."/>
            <person name="Findley K."/>
            <person name="Foster B."/>
            <person name="Gaskell J."/>
            <person name="Glotzer D."/>
            <person name="Gorecki P."/>
            <person name="Heitman J."/>
            <person name="Hesse C."/>
            <person name="Hori C."/>
            <person name="Igarashi K."/>
            <person name="Jurgens J.A."/>
            <person name="Kallen N."/>
            <person name="Kersten P."/>
            <person name="Kohler A."/>
            <person name="Kuees U."/>
            <person name="Kumar T.K.A."/>
            <person name="Kuo A."/>
            <person name="LaButti K."/>
            <person name="Larrondo L.F."/>
            <person name="Lindquist E."/>
            <person name="Ling A."/>
            <person name="Lombard V."/>
            <person name="Lucas S."/>
            <person name="Lundell T."/>
            <person name="Martin R."/>
            <person name="McLaughlin D.J."/>
            <person name="Morgenstern I."/>
            <person name="Morin E."/>
            <person name="Murat C."/>
            <person name="Nagy L.G."/>
            <person name="Nolan M."/>
            <person name="Ohm R.A."/>
            <person name="Patyshakuliyeva A."/>
            <person name="Rokas A."/>
            <person name="Ruiz-Duenas F.J."/>
            <person name="Sabat G."/>
            <person name="Salamov A."/>
            <person name="Samejima M."/>
            <person name="Schmutz J."/>
            <person name="Slot J.C."/>
            <person name="St John F."/>
            <person name="Stenlid J."/>
            <person name="Sun H."/>
            <person name="Sun S."/>
            <person name="Syed K."/>
            <person name="Tsang A."/>
            <person name="Wiebenga A."/>
            <person name="Young D."/>
            <person name="Pisabarro A."/>
            <person name="Eastwood D.C."/>
            <person name="Martin F."/>
            <person name="Cullen D."/>
            <person name="Grigoriev I.V."/>
            <person name="Hibbett D.S."/>
        </authorList>
    </citation>
    <scope>NUCLEOTIDE SEQUENCE [LARGE SCALE GENOMIC DNA]</scope>
    <source>
        <strain evidence="15 16">MD-104</strain>
    </source>
</reference>
<keyword evidence="8" id="KW-1133">Transmembrane helix</keyword>
<dbReference type="GO" id="GO:0016020">
    <property type="term" value="C:membrane"/>
    <property type="evidence" value="ECO:0007669"/>
    <property type="project" value="UniProtKB-SubCell"/>
</dbReference>
<dbReference type="Gene3D" id="1.10.630.10">
    <property type="entry name" value="Cytochrome P450"/>
    <property type="match status" value="1"/>
</dbReference>
<evidence type="ECO:0000256" key="14">
    <source>
        <dbReference type="RuleBase" id="RU000461"/>
    </source>
</evidence>
<comment type="cofactor">
    <cofactor evidence="1 13">
        <name>heme</name>
        <dbReference type="ChEBI" id="CHEBI:30413"/>
    </cofactor>
</comment>
<evidence type="ECO:0000256" key="9">
    <source>
        <dbReference type="ARBA" id="ARBA00023002"/>
    </source>
</evidence>
<name>A0A2H3JG12_WOLCO</name>
<dbReference type="PRINTS" id="PR00385">
    <property type="entry name" value="P450"/>
</dbReference>